<sequence length="80" mass="8352">MSDFKGNAAAGAIGASVVFIIIIQVLIGAAIGYGTSIMTDDLSTVVSLFINIPIAMVVLRLGIPMLGGYIFAFPIVNFFL</sequence>
<dbReference type="AlphaFoldDB" id="A0A1X7AHD1"/>
<reference evidence="2 3" key="1">
    <citation type="submission" date="2017-03" db="EMBL/GenBank/DDBJ databases">
        <authorList>
            <person name="Afonso C.L."/>
            <person name="Miller P.J."/>
            <person name="Scott M.A."/>
            <person name="Spackman E."/>
            <person name="Goraichik I."/>
            <person name="Dimitrov K.M."/>
            <person name="Suarez D.L."/>
            <person name="Swayne D.E."/>
        </authorList>
    </citation>
    <scope>NUCLEOTIDE SEQUENCE [LARGE SCALE GENOMIC DNA]</scope>
    <source>
        <strain evidence="2">SB41UT1</strain>
    </source>
</reference>
<evidence type="ECO:0000256" key="1">
    <source>
        <dbReference type="SAM" id="Phobius"/>
    </source>
</evidence>
<accession>A0A1X7AHD1</accession>
<feature type="transmembrane region" description="Helical" evidence="1">
    <location>
        <begin position="12"/>
        <end position="34"/>
    </location>
</feature>
<name>A0A1X7AHD1_9GAMM</name>
<proteinExistence type="predicted"/>
<keyword evidence="1" id="KW-0472">Membrane</keyword>
<evidence type="ECO:0000313" key="2">
    <source>
        <dbReference type="EMBL" id="SMA41439.1"/>
    </source>
</evidence>
<organism evidence="2 3">
    <name type="scientific">Parendozoicomonas haliclonae</name>
    <dbReference type="NCBI Taxonomy" id="1960125"/>
    <lineage>
        <taxon>Bacteria</taxon>
        <taxon>Pseudomonadati</taxon>
        <taxon>Pseudomonadota</taxon>
        <taxon>Gammaproteobacteria</taxon>
        <taxon>Oceanospirillales</taxon>
        <taxon>Endozoicomonadaceae</taxon>
        <taxon>Parendozoicomonas</taxon>
    </lineage>
</organism>
<keyword evidence="1" id="KW-1133">Transmembrane helix</keyword>
<keyword evidence="3" id="KW-1185">Reference proteome</keyword>
<gene>
    <name evidence="2" type="ORF">EHSB41UT_01253</name>
</gene>
<dbReference type="EMBL" id="FWPT01000003">
    <property type="protein sequence ID" value="SMA41439.1"/>
    <property type="molecule type" value="Genomic_DNA"/>
</dbReference>
<feature type="transmembrane region" description="Helical" evidence="1">
    <location>
        <begin position="54"/>
        <end position="79"/>
    </location>
</feature>
<evidence type="ECO:0000313" key="3">
    <source>
        <dbReference type="Proteomes" id="UP000196573"/>
    </source>
</evidence>
<dbReference type="RefSeq" id="WP_087108040.1">
    <property type="nucleotide sequence ID" value="NZ_CBCSCN010000009.1"/>
</dbReference>
<dbReference type="Proteomes" id="UP000196573">
    <property type="component" value="Unassembled WGS sequence"/>
</dbReference>
<protein>
    <submittedName>
        <fullName evidence="2">Uncharacterized protein</fullName>
    </submittedName>
</protein>
<keyword evidence="1" id="KW-0812">Transmembrane</keyword>